<protein>
    <submittedName>
        <fullName evidence="6">Integrase arm-type DNA-binding domain-containing protein</fullName>
    </submittedName>
</protein>
<dbReference type="Gene3D" id="1.10.150.130">
    <property type="match status" value="1"/>
</dbReference>
<dbReference type="Gene3D" id="3.30.160.390">
    <property type="entry name" value="Integrase, DNA-binding domain"/>
    <property type="match status" value="1"/>
</dbReference>
<evidence type="ECO:0000256" key="2">
    <source>
        <dbReference type="ARBA" id="ARBA00022908"/>
    </source>
</evidence>
<dbReference type="Proteomes" id="UP000557749">
    <property type="component" value="Unassembled WGS sequence"/>
</dbReference>
<dbReference type="RefSeq" id="WP_181844812.1">
    <property type="nucleotide sequence ID" value="NZ_CP090592.1"/>
</dbReference>
<accession>A0AAW3SS82</accession>
<feature type="domain" description="Integrase SAM-like N-terminal" evidence="5">
    <location>
        <begin position="94"/>
        <end position="140"/>
    </location>
</feature>
<gene>
    <name evidence="6" type="ORF">H2Y57_07000</name>
</gene>
<dbReference type="GO" id="GO:0015074">
    <property type="term" value="P:DNA integration"/>
    <property type="evidence" value="ECO:0007669"/>
    <property type="project" value="UniProtKB-KW"/>
</dbReference>
<keyword evidence="2" id="KW-0229">DNA integration</keyword>
<dbReference type="AlphaFoldDB" id="A0AAW3SS82"/>
<dbReference type="InterPro" id="IPR010998">
    <property type="entry name" value="Integrase_recombinase_N"/>
</dbReference>
<dbReference type="InterPro" id="IPR004107">
    <property type="entry name" value="Integrase_SAM-like_N"/>
</dbReference>
<evidence type="ECO:0000313" key="6">
    <source>
        <dbReference type="EMBL" id="MBA5203436.1"/>
    </source>
</evidence>
<dbReference type="EMBL" id="JACERJ010000002">
    <property type="protein sequence ID" value="MBA5203436.1"/>
    <property type="molecule type" value="Genomic_DNA"/>
</dbReference>
<dbReference type="GO" id="GO:0003677">
    <property type="term" value="F:DNA binding"/>
    <property type="evidence" value="ECO:0007669"/>
    <property type="project" value="UniProtKB-KW"/>
</dbReference>
<proteinExistence type="inferred from homology"/>
<dbReference type="Pfam" id="PF14659">
    <property type="entry name" value="Phage_int_SAM_3"/>
    <property type="match status" value="1"/>
</dbReference>
<name>A0AAW3SS82_9GAMM</name>
<dbReference type="Pfam" id="PF13356">
    <property type="entry name" value="Arm-DNA-bind_3"/>
    <property type="match status" value="1"/>
</dbReference>
<evidence type="ECO:0000256" key="3">
    <source>
        <dbReference type="ARBA" id="ARBA00023125"/>
    </source>
</evidence>
<keyword evidence="3 6" id="KW-0238">DNA-binding</keyword>
<dbReference type="InterPro" id="IPR038488">
    <property type="entry name" value="Integrase_DNA-bd_sf"/>
</dbReference>
<organism evidence="6 7">
    <name type="scientific">Pectobacterium aroidearum</name>
    <dbReference type="NCBI Taxonomy" id="1201031"/>
    <lineage>
        <taxon>Bacteria</taxon>
        <taxon>Pseudomonadati</taxon>
        <taxon>Pseudomonadota</taxon>
        <taxon>Gammaproteobacteria</taxon>
        <taxon>Enterobacterales</taxon>
        <taxon>Pectobacteriaceae</taxon>
        <taxon>Pectobacterium</taxon>
    </lineage>
</organism>
<evidence type="ECO:0000256" key="1">
    <source>
        <dbReference type="ARBA" id="ARBA00008857"/>
    </source>
</evidence>
<dbReference type="InterPro" id="IPR050808">
    <property type="entry name" value="Phage_Integrase"/>
</dbReference>
<dbReference type="InterPro" id="IPR025166">
    <property type="entry name" value="Integrase_DNA_bind_dom"/>
</dbReference>
<dbReference type="PANTHER" id="PTHR30629">
    <property type="entry name" value="PROPHAGE INTEGRASE"/>
    <property type="match status" value="1"/>
</dbReference>
<comment type="caution">
    <text evidence="6">The sequence shown here is derived from an EMBL/GenBank/DDBJ whole genome shotgun (WGS) entry which is preliminary data.</text>
</comment>
<sequence length="150" mass="16784">MAKIKLTKSGVDSALPQPKSFELRDTLVPGFLCKVTPVDRKVFMLQYRTNADVRRKTSLGLFGELTIEQARTLVQDWLAEVRKGGDPSAAKAPTIKELCTKFMEDYSKIRNKSSPQDGYQGVIVRNIIPVLGRMKVMDIQLPDVATTAVW</sequence>
<comment type="similarity">
    <text evidence="1">Belongs to the 'phage' integrase family.</text>
</comment>
<dbReference type="PANTHER" id="PTHR30629:SF2">
    <property type="entry name" value="PROPHAGE INTEGRASE INTS-RELATED"/>
    <property type="match status" value="1"/>
</dbReference>
<evidence type="ECO:0000259" key="5">
    <source>
        <dbReference type="Pfam" id="PF14659"/>
    </source>
</evidence>
<feature type="domain" description="Integrase DNA-binding" evidence="4">
    <location>
        <begin position="6"/>
        <end position="91"/>
    </location>
</feature>
<evidence type="ECO:0000259" key="4">
    <source>
        <dbReference type="Pfam" id="PF13356"/>
    </source>
</evidence>
<evidence type="ECO:0000313" key="7">
    <source>
        <dbReference type="Proteomes" id="UP000557749"/>
    </source>
</evidence>
<reference evidence="6 7" key="1">
    <citation type="submission" date="2020-07" db="EMBL/GenBank/DDBJ databases">
        <title>Characterization of Pectobacterium aroidearum strains causing soft rot on Amorphophallus konjac.</title>
        <authorList>
            <person name="Xie H."/>
        </authorList>
    </citation>
    <scope>NUCLEOTIDE SEQUENCE [LARGE SCALE GENOMIC DNA]</scope>
    <source>
        <strain evidence="6 7">MY7</strain>
    </source>
</reference>